<dbReference type="Proteomes" id="UP000239089">
    <property type="component" value="Unassembled WGS sequence"/>
</dbReference>
<dbReference type="Gene3D" id="1.10.260.40">
    <property type="entry name" value="lambda repressor-like DNA-binding domains"/>
    <property type="match status" value="1"/>
</dbReference>
<evidence type="ECO:0000313" key="3">
    <source>
        <dbReference type="Proteomes" id="UP000239089"/>
    </source>
</evidence>
<reference evidence="2 3" key="1">
    <citation type="journal article" date="2018" name="Arch. Microbiol.">
        <title>New insights into the metabolic potential of the phototrophic purple bacterium Rhodopila globiformis DSM 161(T) from its draft genome sequence and evidence for a vanadium-dependent nitrogenase.</title>
        <authorList>
            <person name="Imhoff J.F."/>
            <person name="Rahn T."/>
            <person name="Kunzel S."/>
            <person name="Neulinger S.C."/>
        </authorList>
    </citation>
    <scope>NUCLEOTIDE SEQUENCE [LARGE SCALE GENOMIC DNA]</scope>
    <source>
        <strain evidence="2 3">DSM 16996</strain>
    </source>
</reference>
<proteinExistence type="predicted"/>
<protein>
    <recommendedName>
        <fullName evidence="1">HTH cro/C1-type domain-containing protein</fullName>
    </recommendedName>
</protein>
<dbReference type="AlphaFoldDB" id="A0A2S6N8R1"/>
<name>A0A2S6N8R1_9HYPH</name>
<feature type="domain" description="HTH cro/C1-type" evidence="1">
    <location>
        <begin position="78"/>
        <end position="110"/>
    </location>
</feature>
<dbReference type="EMBL" id="NHSJ01000068">
    <property type="protein sequence ID" value="PPQ31000.1"/>
    <property type="molecule type" value="Genomic_DNA"/>
</dbReference>
<evidence type="ECO:0000313" key="2">
    <source>
        <dbReference type="EMBL" id="PPQ31000.1"/>
    </source>
</evidence>
<dbReference type="CDD" id="cd00093">
    <property type="entry name" value="HTH_XRE"/>
    <property type="match status" value="1"/>
</dbReference>
<accession>A0A2S6N8R1</accession>
<keyword evidence="3" id="KW-1185">Reference proteome</keyword>
<organism evidence="2 3">
    <name type="scientific">Rhodoblastus sphagnicola</name>
    <dbReference type="NCBI Taxonomy" id="333368"/>
    <lineage>
        <taxon>Bacteria</taxon>
        <taxon>Pseudomonadati</taxon>
        <taxon>Pseudomonadota</taxon>
        <taxon>Alphaproteobacteria</taxon>
        <taxon>Hyphomicrobiales</taxon>
        <taxon>Rhodoblastaceae</taxon>
        <taxon>Rhodoblastus</taxon>
    </lineage>
</organism>
<dbReference type="InterPro" id="IPR001387">
    <property type="entry name" value="Cro/C1-type_HTH"/>
</dbReference>
<sequence>MGRYQMNIRHFAIKGEAFCKEPLHYTDCGLDNIYLRNGFSLDADEEDQYLTVADIDGLHRAIGMNIVLTRKAPSGKELRFLRHELKMSQAELATVLSVSDQSVARWEKGQCEANGAAVFALRIIYLLSLVPDDERTSLLDGILERLKRLSEEDETTDDIVLSYVGKKWQAPTMAA</sequence>
<dbReference type="SUPFAM" id="SSF47413">
    <property type="entry name" value="lambda repressor-like DNA-binding domains"/>
    <property type="match status" value="1"/>
</dbReference>
<dbReference type="InterPro" id="IPR010982">
    <property type="entry name" value="Lambda_DNA-bd_dom_sf"/>
</dbReference>
<gene>
    <name evidence="2" type="ORF">CCR94_10595</name>
</gene>
<comment type="caution">
    <text evidence="2">The sequence shown here is derived from an EMBL/GenBank/DDBJ whole genome shotgun (WGS) entry which is preliminary data.</text>
</comment>
<dbReference type="Pfam" id="PF01381">
    <property type="entry name" value="HTH_3"/>
    <property type="match status" value="1"/>
</dbReference>
<evidence type="ECO:0000259" key="1">
    <source>
        <dbReference type="PROSITE" id="PS50943"/>
    </source>
</evidence>
<dbReference type="GO" id="GO:0003677">
    <property type="term" value="F:DNA binding"/>
    <property type="evidence" value="ECO:0007669"/>
    <property type="project" value="InterPro"/>
</dbReference>
<dbReference type="PROSITE" id="PS50943">
    <property type="entry name" value="HTH_CROC1"/>
    <property type="match status" value="1"/>
</dbReference>